<evidence type="ECO:0000313" key="1">
    <source>
        <dbReference type="EMBL" id="PWS32518.1"/>
    </source>
</evidence>
<sequence length="227" mass="25667">MGNPFQIEDIGKVFEFAWGMSFGHTGEHRSTRSGGTASRKEGEIFINAFQGKLGEFAVYYKLTALGLKVPEPDLSLWGKGFWDNGDFEIGRLKVNVKSASHFSNLLLFETKDWNFEALSLHSDPPTAYDYFILTRISPDGKSIMRGNSLMLSNTADKEILKKIIVTPDWQYDIPGFMERSDFKEIIALKHIIPQGGLLNGKLKMDASNYYIQAFDLKNIDTINKKLL</sequence>
<dbReference type="Proteomes" id="UP000245391">
    <property type="component" value="Unassembled WGS sequence"/>
</dbReference>
<evidence type="ECO:0000313" key="2">
    <source>
        <dbReference type="Proteomes" id="UP000245391"/>
    </source>
</evidence>
<accession>A0A317F4V7</accession>
<dbReference type="EMBL" id="QGNY01000002">
    <property type="protein sequence ID" value="PWS32518.1"/>
    <property type="molecule type" value="Genomic_DNA"/>
</dbReference>
<organism evidence="1 2">
    <name type="scientific">Pedobacter paludis</name>
    <dbReference type="NCBI Taxonomy" id="2203212"/>
    <lineage>
        <taxon>Bacteria</taxon>
        <taxon>Pseudomonadati</taxon>
        <taxon>Bacteroidota</taxon>
        <taxon>Sphingobacteriia</taxon>
        <taxon>Sphingobacteriales</taxon>
        <taxon>Sphingobacteriaceae</taxon>
        <taxon>Pedobacter</taxon>
    </lineage>
</organism>
<dbReference type="OrthoDB" id="2843140at2"/>
<gene>
    <name evidence="1" type="ORF">DF947_05410</name>
</gene>
<protein>
    <submittedName>
        <fullName evidence="1">Uncharacterized protein</fullName>
    </submittedName>
</protein>
<proteinExistence type="predicted"/>
<dbReference type="RefSeq" id="WP_109928691.1">
    <property type="nucleotide sequence ID" value="NZ_QGNY01000002.1"/>
</dbReference>
<reference evidence="2" key="1">
    <citation type="submission" date="2018-05" db="EMBL/GenBank/DDBJ databases">
        <title>Pedobacter paludis sp. nov., isolated from wetland soil.</title>
        <authorList>
            <person name="Zhang Y."/>
        </authorList>
    </citation>
    <scope>NUCLEOTIDE SEQUENCE [LARGE SCALE GENOMIC DNA]</scope>
    <source>
        <strain evidence="2">R-8</strain>
    </source>
</reference>
<keyword evidence="2" id="KW-1185">Reference proteome</keyword>
<comment type="caution">
    <text evidence="1">The sequence shown here is derived from an EMBL/GenBank/DDBJ whole genome shotgun (WGS) entry which is preliminary data.</text>
</comment>
<dbReference type="AlphaFoldDB" id="A0A317F4V7"/>
<name>A0A317F4V7_9SPHI</name>